<organism evidence="11 12">
    <name type="scientific">Thermus scotoductus</name>
    <dbReference type="NCBI Taxonomy" id="37636"/>
    <lineage>
        <taxon>Bacteria</taxon>
        <taxon>Thermotogati</taxon>
        <taxon>Deinococcota</taxon>
        <taxon>Deinococci</taxon>
        <taxon>Thermales</taxon>
        <taxon>Thermaceae</taxon>
        <taxon>Thermus</taxon>
    </lineage>
</organism>
<evidence type="ECO:0000256" key="7">
    <source>
        <dbReference type="ARBA" id="ARBA00022842"/>
    </source>
</evidence>
<proteinExistence type="inferred from homology"/>
<evidence type="ECO:0000256" key="1">
    <source>
        <dbReference type="ARBA" id="ARBA00001946"/>
    </source>
</evidence>
<comment type="subunit">
    <text evidence="9">Homodimer, forms a heterotetramer with a Cas1 homodimer.</text>
</comment>
<accession>A0A430QYC4</accession>
<dbReference type="Proteomes" id="UP000286734">
    <property type="component" value="Unassembled WGS sequence"/>
</dbReference>
<evidence type="ECO:0000256" key="6">
    <source>
        <dbReference type="ARBA" id="ARBA00022801"/>
    </source>
</evidence>
<evidence type="ECO:0000256" key="4">
    <source>
        <dbReference type="ARBA" id="ARBA00022723"/>
    </source>
</evidence>
<sequence length="99" mass="11628">MHRLDVLVAYDVDTQSEDGQRRLRRVAQVCKNYGQRVQLSLFECRVTLAQLEDLEAKLLKIMDLEKDSLRIYVLYGGREKSLRAHGKDRYTDFDEPLIL</sequence>
<dbReference type="EMBL" id="PELP01000556">
    <property type="protein sequence ID" value="RTH00160.1"/>
    <property type="molecule type" value="Genomic_DNA"/>
</dbReference>
<feature type="binding site" evidence="9">
    <location>
        <position position="11"/>
    </location>
    <ligand>
        <name>Mg(2+)</name>
        <dbReference type="ChEBI" id="CHEBI:18420"/>
        <note>catalytic</note>
    </ligand>
</feature>
<dbReference type="AlphaFoldDB" id="A0A430QYC4"/>
<keyword evidence="3 9" id="KW-0540">Nuclease</keyword>
<dbReference type="InterPro" id="IPR019199">
    <property type="entry name" value="Virulence_VapD/CRISPR_Cas2"/>
</dbReference>
<evidence type="ECO:0000256" key="9">
    <source>
        <dbReference type="HAMAP-Rule" id="MF_01471"/>
    </source>
</evidence>
<dbReference type="PANTHER" id="PTHR34405:SF3">
    <property type="entry name" value="CRISPR-ASSOCIATED ENDORIBONUCLEASE CAS2 3"/>
    <property type="match status" value="1"/>
</dbReference>
<gene>
    <name evidence="9 11" type="primary">cas2</name>
    <name evidence="11" type="ORF">CSW47_14290</name>
</gene>
<dbReference type="EC" id="3.1.-.-" evidence="9"/>
<dbReference type="GO" id="GO:0046872">
    <property type="term" value="F:metal ion binding"/>
    <property type="evidence" value="ECO:0007669"/>
    <property type="project" value="UniProtKB-UniRule"/>
</dbReference>
<keyword evidence="5 9" id="KW-0255">Endonuclease</keyword>
<dbReference type="PANTHER" id="PTHR34405">
    <property type="entry name" value="CRISPR-ASSOCIATED ENDORIBONUCLEASE CAS2"/>
    <property type="match status" value="1"/>
</dbReference>
<protein>
    <recommendedName>
        <fullName evidence="9">CRISPR-associated endoribonuclease Cas2</fullName>
        <ecNumber evidence="9">3.1.-.-</ecNumber>
    </recommendedName>
</protein>
<dbReference type="GO" id="GO:0051607">
    <property type="term" value="P:defense response to virus"/>
    <property type="evidence" value="ECO:0007669"/>
    <property type="project" value="UniProtKB-UniRule"/>
</dbReference>
<comment type="cofactor">
    <cofactor evidence="1 9">
        <name>Mg(2+)</name>
        <dbReference type="ChEBI" id="CHEBI:18420"/>
    </cofactor>
</comment>
<evidence type="ECO:0000256" key="2">
    <source>
        <dbReference type="ARBA" id="ARBA00009959"/>
    </source>
</evidence>
<evidence type="ECO:0000256" key="10">
    <source>
        <dbReference type="PIRNR" id="PIRNR032582"/>
    </source>
</evidence>
<name>A0A430QYC4_THESC</name>
<comment type="function">
    <text evidence="9">CRISPR (clustered regularly interspaced short palindromic repeat), is an adaptive immune system that provides protection against mobile genetic elements (viruses, transposable elements and conjugative plasmids). CRISPR clusters contain sequences complementary to antecedent mobile elements and target invading nucleic acids. CRISPR clusters are transcribed and processed into CRISPR RNA (crRNA). Functions as a ssRNA-specific endoribonuclease. Involved in the integration of spacer DNA into the CRISPR cassette.</text>
</comment>
<keyword evidence="8 9" id="KW-0051">Antiviral defense</keyword>
<dbReference type="PIRSF" id="PIRSF032582">
    <property type="entry name" value="Cas2"/>
    <property type="match status" value="1"/>
</dbReference>
<evidence type="ECO:0000256" key="5">
    <source>
        <dbReference type="ARBA" id="ARBA00022759"/>
    </source>
</evidence>
<reference evidence="11 12" key="1">
    <citation type="journal article" date="2019" name="Extremophiles">
        <title>Biogeography of thermophiles and predominance of Thermus scotoductus in domestic water heaters.</title>
        <authorList>
            <person name="Wilpiszeski R.L."/>
            <person name="Zhang Z."/>
            <person name="House C.H."/>
        </authorList>
    </citation>
    <scope>NUCLEOTIDE SEQUENCE [LARGE SCALE GENOMIC DNA]</scope>
    <source>
        <strain evidence="11 12">34_S34</strain>
    </source>
</reference>
<dbReference type="GO" id="GO:0004521">
    <property type="term" value="F:RNA endonuclease activity"/>
    <property type="evidence" value="ECO:0007669"/>
    <property type="project" value="UniProtKB-UniRule"/>
</dbReference>
<keyword evidence="4 9" id="KW-0479">Metal-binding</keyword>
<evidence type="ECO:0000313" key="12">
    <source>
        <dbReference type="Proteomes" id="UP000286734"/>
    </source>
</evidence>
<dbReference type="GO" id="GO:0016787">
    <property type="term" value="F:hydrolase activity"/>
    <property type="evidence" value="ECO:0007669"/>
    <property type="project" value="UniProtKB-KW"/>
</dbReference>
<dbReference type="Gene3D" id="3.30.70.240">
    <property type="match status" value="1"/>
</dbReference>
<evidence type="ECO:0000256" key="3">
    <source>
        <dbReference type="ARBA" id="ARBA00022722"/>
    </source>
</evidence>
<dbReference type="HAMAP" id="MF_01471">
    <property type="entry name" value="Cas2"/>
    <property type="match status" value="1"/>
</dbReference>
<dbReference type="CDD" id="cd09725">
    <property type="entry name" value="Cas2_I_II_III"/>
    <property type="match status" value="1"/>
</dbReference>
<evidence type="ECO:0000256" key="8">
    <source>
        <dbReference type="ARBA" id="ARBA00023118"/>
    </source>
</evidence>
<comment type="caution">
    <text evidence="11">The sequence shown here is derived from an EMBL/GenBank/DDBJ whole genome shotgun (WGS) entry which is preliminary data.</text>
</comment>
<dbReference type="InterPro" id="IPR021127">
    <property type="entry name" value="CRISPR_associated_Cas2"/>
</dbReference>
<dbReference type="Pfam" id="PF09827">
    <property type="entry name" value="CRISPR_Cas2"/>
    <property type="match status" value="1"/>
</dbReference>
<dbReference type="SUPFAM" id="SSF143430">
    <property type="entry name" value="TTP0101/SSO1404-like"/>
    <property type="match status" value="1"/>
</dbReference>
<keyword evidence="6 9" id="KW-0378">Hydrolase</keyword>
<keyword evidence="7 9" id="KW-0460">Magnesium</keyword>
<evidence type="ECO:0000313" key="11">
    <source>
        <dbReference type="EMBL" id="RTH00160.1"/>
    </source>
</evidence>
<comment type="similarity">
    <text evidence="2 9 10">Belongs to the CRISPR-associated endoribonuclease Cas2 protein family.</text>
</comment>
<dbReference type="GO" id="GO:0043571">
    <property type="term" value="P:maintenance of CRISPR repeat elements"/>
    <property type="evidence" value="ECO:0007669"/>
    <property type="project" value="UniProtKB-UniRule"/>
</dbReference>
<dbReference type="NCBIfam" id="TIGR01573">
    <property type="entry name" value="cas2"/>
    <property type="match status" value="1"/>
</dbReference>